<evidence type="ECO:0000256" key="3">
    <source>
        <dbReference type="ARBA" id="ARBA00022989"/>
    </source>
</evidence>
<feature type="transmembrane region" description="Helical" evidence="5">
    <location>
        <begin position="72"/>
        <end position="90"/>
    </location>
</feature>
<comment type="caution">
    <text evidence="7">The sequence shown here is derived from an EMBL/GenBank/DDBJ whole genome shotgun (WGS) entry which is preliminary data.</text>
</comment>
<evidence type="ECO:0000313" key="8">
    <source>
        <dbReference type="Proteomes" id="UP000824076"/>
    </source>
</evidence>
<evidence type="ECO:0000313" key="7">
    <source>
        <dbReference type="EMBL" id="HIU39447.1"/>
    </source>
</evidence>
<evidence type="ECO:0000256" key="1">
    <source>
        <dbReference type="ARBA" id="ARBA00004370"/>
    </source>
</evidence>
<evidence type="ECO:0000256" key="2">
    <source>
        <dbReference type="ARBA" id="ARBA00022692"/>
    </source>
</evidence>
<feature type="transmembrane region" description="Helical" evidence="5">
    <location>
        <begin position="134"/>
        <end position="155"/>
    </location>
</feature>
<dbReference type="Pfam" id="PF04505">
    <property type="entry name" value="CD225"/>
    <property type="match status" value="1"/>
</dbReference>
<evidence type="ECO:0000256" key="5">
    <source>
        <dbReference type="SAM" id="Phobius"/>
    </source>
</evidence>
<keyword evidence="4 5" id="KW-0472">Membrane</keyword>
<name>A0A9D1LI33_9BACT</name>
<dbReference type="InterPro" id="IPR025640">
    <property type="entry name" value="GYF_2"/>
</dbReference>
<proteinExistence type="predicted"/>
<dbReference type="AlphaFoldDB" id="A0A9D1LI33"/>
<comment type="subcellular location">
    <subcellularLocation>
        <location evidence="1">Membrane</location>
    </subcellularLocation>
</comment>
<gene>
    <name evidence="7" type="ORF">IAD18_07265</name>
</gene>
<organism evidence="7 8">
    <name type="scientific">Candidatus Limisoma intestinavium</name>
    <dbReference type="NCBI Taxonomy" id="2840856"/>
    <lineage>
        <taxon>Bacteria</taxon>
        <taxon>Pseudomonadati</taxon>
        <taxon>Bacteroidota</taxon>
        <taxon>Bacteroidia</taxon>
        <taxon>Bacteroidales</taxon>
        <taxon>Candidatus Limisoma</taxon>
    </lineage>
</organism>
<reference evidence="7" key="1">
    <citation type="submission" date="2020-10" db="EMBL/GenBank/DDBJ databases">
        <authorList>
            <person name="Gilroy R."/>
        </authorList>
    </citation>
    <scope>NUCLEOTIDE SEQUENCE</scope>
    <source>
        <strain evidence="7">17073</strain>
    </source>
</reference>
<dbReference type="InterPro" id="IPR007593">
    <property type="entry name" value="CD225/Dispanin_fam"/>
</dbReference>
<keyword evidence="2 5" id="KW-0812">Transmembrane</keyword>
<reference evidence="7" key="2">
    <citation type="journal article" date="2021" name="PeerJ">
        <title>Extensive microbial diversity within the chicken gut microbiome revealed by metagenomics and culture.</title>
        <authorList>
            <person name="Gilroy R."/>
            <person name="Ravi A."/>
            <person name="Getino M."/>
            <person name="Pursley I."/>
            <person name="Horton D.L."/>
            <person name="Alikhan N.F."/>
            <person name="Baker D."/>
            <person name="Gharbi K."/>
            <person name="Hall N."/>
            <person name="Watson M."/>
            <person name="Adriaenssens E.M."/>
            <person name="Foster-Nyarko E."/>
            <person name="Jarju S."/>
            <person name="Secka A."/>
            <person name="Antonio M."/>
            <person name="Oren A."/>
            <person name="Chaudhuri R.R."/>
            <person name="La Ragione R."/>
            <person name="Hildebrand F."/>
            <person name="Pallen M.J."/>
        </authorList>
    </citation>
    <scope>NUCLEOTIDE SEQUENCE</scope>
    <source>
        <strain evidence="7">17073</strain>
    </source>
</reference>
<sequence>MNYWIVQNGKSTGPFAMDELRNLGVTPKTLVWHKGLKDWTPAGEVPELNRTLFAGAQAVAGPQKNPYSRTTAVIVTIAIVAFIFSKGTFIKAFLNPFFYMLLPFAAVAIVHAIKTEKKWKQGQLDDCRSWSERTLTWLVVFCVAAIALFPFYAVATLLL</sequence>
<evidence type="ECO:0000259" key="6">
    <source>
        <dbReference type="Pfam" id="PF14237"/>
    </source>
</evidence>
<protein>
    <submittedName>
        <fullName evidence="7">DUF4339 domain-containing protein</fullName>
    </submittedName>
</protein>
<accession>A0A9D1LI33</accession>
<dbReference type="EMBL" id="DVMS01000203">
    <property type="protein sequence ID" value="HIU39447.1"/>
    <property type="molecule type" value="Genomic_DNA"/>
</dbReference>
<dbReference type="Proteomes" id="UP000824076">
    <property type="component" value="Unassembled WGS sequence"/>
</dbReference>
<feature type="domain" description="GYF" evidence="6">
    <location>
        <begin position="3"/>
        <end position="48"/>
    </location>
</feature>
<keyword evidence="3 5" id="KW-1133">Transmembrane helix</keyword>
<evidence type="ECO:0000256" key="4">
    <source>
        <dbReference type="ARBA" id="ARBA00023136"/>
    </source>
</evidence>
<dbReference type="Pfam" id="PF14237">
    <property type="entry name" value="GYF_2"/>
    <property type="match status" value="1"/>
</dbReference>
<feature type="transmembrane region" description="Helical" evidence="5">
    <location>
        <begin position="96"/>
        <end position="113"/>
    </location>
</feature>
<dbReference type="GO" id="GO:0016020">
    <property type="term" value="C:membrane"/>
    <property type="evidence" value="ECO:0007669"/>
    <property type="project" value="UniProtKB-SubCell"/>
</dbReference>